<evidence type="ECO:0000313" key="3">
    <source>
        <dbReference type="EMBL" id="KAG0565568.1"/>
    </source>
</evidence>
<protein>
    <recommendedName>
        <fullName evidence="2">OCRE domain-containing protein</fullName>
    </recommendedName>
</protein>
<evidence type="ECO:0000259" key="2">
    <source>
        <dbReference type="Pfam" id="PF17780"/>
    </source>
</evidence>
<organism evidence="3 4">
    <name type="scientific">Ceratodon purpureus</name>
    <name type="common">Fire moss</name>
    <name type="synonym">Dicranum purpureum</name>
    <dbReference type="NCBI Taxonomy" id="3225"/>
    <lineage>
        <taxon>Eukaryota</taxon>
        <taxon>Viridiplantae</taxon>
        <taxon>Streptophyta</taxon>
        <taxon>Embryophyta</taxon>
        <taxon>Bryophyta</taxon>
        <taxon>Bryophytina</taxon>
        <taxon>Bryopsida</taxon>
        <taxon>Dicranidae</taxon>
        <taxon>Pseudoditrichales</taxon>
        <taxon>Ditrichaceae</taxon>
        <taxon>Ceratodon</taxon>
    </lineage>
</organism>
<accession>A0A8T0H5X0</accession>
<dbReference type="Proteomes" id="UP000822688">
    <property type="component" value="Chromosome 8"/>
</dbReference>
<dbReference type="Pfam" id="PF17780">
    <property type="entry name" value="OCRE"/>
    <property type="match status" value="1"/>
</dbReference>
<feature type="region of interest" description="Disordered" evidence="1">
    <location>
        <begin position="85"/>
        <end position="144"/>
    </location>
</feature>
<evidence type="ECO:0000256" key="1">
    <source>
        <dbReference type="SAM" id="MobiDB-lite"/>
    </source>
</evidence>
<name>A0A8T0H5X0_CERPU</name>
<dbReference type="AlphaFoldDB" id="A0A8T0H5X0"/>
<dbReference type="EMBL" id="CM026429">
    <property type="protein sequence ID" value="KAG0565568.1"/>
    <property type="molecule type" value="Genomic_DNA"/>
</dbReference>
<reference evidence="3" key="1">
    <citation type="submission" date="2020-06" db="EMBL/GenBank/DDBJ databases">
        <title>WGS assembly of Ceratodon purpureus strain R40.</title>
        <authorList>
            <person name="Carey S.B."/>
            <person name="Jenkins J."/>
            <person name="Shu S."/>
            <person name="Lovell J.T."/>
            <person name="Sreedasyam A."/>
            <person name="Maumus F."/>
            <person name="Tiley G.P."/>
            <person name="Fernandez-Pozo N."/>
            <person name="Barry K."/>
            <person name="Chen C."/>
            <person name="Wang M."/>
            <person name="Lipzen A."/>
            <person name="Daum C."/>
            <person name="Saski C.A."/>
            <person name="Payton A.C."/>
            <person name="Mcbreen J.C."/>
            <person name="Conrad R.E."/>
            <person name="Kollar L.M."/>
            <person name="Olsson S."/>
            <person name="Huttunen S."/>
            <person name="Landis J.B."/>
            <person name="Wickett N.J."/>
            <person name="Johnson M.G."/>
            <person name="Rensing S.A."/>
            <person name="Grimwood J."/>
            <person name="Schmutz J."/>
            <person name="Mcdaniel S.F."/>
        </authorList>
    </citation>
    <scope>NUCLEOTIDE SEQUENCE</scope>
    <source>
        <strain evidence="3">R40</strain>
    </source>
</reference>
<gene>
    <name evidence="3" type="ORF">KC19_8G200500</name>
</gene>
<feature type="domain" description="OCRE" evidence="2">
    <location>
        <begin position="420"/>
        <end position="468"/>
    </location>
</feature>
<sequence>MRMKLNCLCVRHPSGRQGLSVPLPPSLPPSLPRCLPWLHSLFRSFALPLAPPPPSLSLSSPVFSSLLFSPHPSLPLLPPPPLGMDKIRRRTGPDHFFDVDPDDDADVPRPKKARFPKGKKESSAREFLRDPVDGEEGGGPILSTDPRLAAKERAMQRTVLHEQLISSEDVALVEDVVAAEEEGDMLRLEDGITIEPFNLNQEREEGYFDAEGNYVEYRLNDDDKDAWFETAKVDESLQAKKKKEREMAKEDTELTKEERWVIQKRIADTLQPGETILQAFRRLRGLTKDKNETKDRKRPPRMTGETKEIFDRLTEDAMKLLDNGDYNIYHEEKETLQREADGYEALARARRGETSGSAGHTIGGAGGTILHPQSAAEDDGSFDMFGGDDDIPSSTTIGGTSVNMHSLAEQTSNTVPELPGYIYDAHSGYYYNADDGYFYDKNTGLFCNASSGKWFIYDGTNASYLVVSESGDTSGVTSSV</sequence>
<dbReference type="InterPro" id="IPR039905">
    <property type="entry name" value="CD2BP2/Lin1"/>
</dbReference>
<proteinExistence type="predicted"/>
<evidence type="ECO:0000313" key="4">
    <source>
        <dbReference type="Proteomes" id="UP000822688"/>
    </source>
</evidence>
<dbReference type="PANTHER" id="PTHR13138">
    <property type="entry name" value="PROTEIN LIN1"/>
    <property type="match status" value="1"/>
</dbReference>
<dbReference type="InterPro" id="IPR041591">
    <property type="entry name" value="OCRE"/>
</dbReference>
<comment type="caution">
    <text evidence="3">The sequence shown here is derived from an EMBL/GenBank/DDBJ whole genome shotgun (WGS) entry which is preliminary data.</text>
</comment>
<dbReference type="PANTHER" id="PTHR13138:SF3">
    <property type="entry name" value="CD2 ANTIGEN CYTOPLASMIC TAIL-BINDING PROTEIN 2"/>
    <property type="match status" value="1"/>
</dbReference>
<keyword evidence="4" id="KW-1185">Reference proteome</keyword>
<dbReference type="GO" id="GO:0005682">
    <property type="term" value="C:U5 snRNP"/>
    <property type="evidence" value="ECO:0007669"/>
    <property type="project" value="InterPro"/>
</dbReference>
<feature type="compositionally biased region" description="Basic and acidic residues" evidence="1">
    <location>
        <begin position="118"/>
        <end position="132"/>
    </location>
</feature>